<dbReference type="InterPro" id="IPR027417">
    <property type="entry name" value="P-loop_NTPase"/>
</dbReference>
<name>A0A2S9QDS9_9HYPH</name>
<organism evidence="8 9">
    <name type="scientific">Labrys okinawensis</name>
    <dbReference type="NCBI Taxonomy" id="346911"/>
    <lineage>
        <taxon>Bacteria</taxon>
        <taxon>Pseudomonadati</taxon>
        <taxon>Pseudomonadota</taxon>
        <taxon>Alphaproteobacteria</taxon>
        <taxon>Hyphomicrobiales</taxon>
        <taxon>Xanthobacteraceae</taxon>
        <taxon>Labrys</taxon>
    </lineage>
</organism>
<dbReference type="InterPro" id="IPR001270">
    <property type="entry name" value="ClpA/B"/>
</dbReference>
<evidence type="ECO:0000313" key="8">
    <source>
        <dbReference type="EMBL" id="PRH87502.1"/>
    </source>
</evidence>
<evidence type="ECO:0000256" key="2">
    <source>
        <dbReference type="ARBA" id="ARBA00022840"/>
    </source>
</evidence>
<dbReference type="AlphaFoldDB" id="A0A2S9QDS9"/>
<accession>A0A2S9QDS9</accession>
<feature type="domain" description="Clp ATPase C-terminal" evidence="7">
    <location>
        <begin position="746"/>
        <end position="838"/>
    </location>
</feature>
<evidence type="ECO:0000256" key="4">
    <source>
        <dbReference type="SAM" id="Coils"/>
    </source>
</evidence>
<dbReference type="EMBL" id="PUEJ01000004">
    <property type="protein sequence ID" value="PRH87502.1"/>
    <property type="molecule type" value="Genomic_DNA"/>
</dbReference>
<evidence type="ECO:0000256" key="3">
    <source>
        <dbReference type="ARBA" id="ARBA00023186"/>
    </source>
</evidence>
<gene>
    <name evidence="8" type="ORF">C5L14_12895</name>
</gene>
<dbReference type="SUPFAM" id="SSF75620">
    <property type="entry name" value="Release factor"/>
    <property type="match status" value="1"/>
</dbReference>
<evidence type="ECO:0000313" key="9">
    <source>
        <dbReference type="Proteomes" id="UP000237682"/>
    </source>
</evidence>
<dbReference type="PANTHER" id="PTHR11638">
    <property type="entry name" value="ATP-DEPENDENT CLP PROTEASE"/>
    <property type="match status" value="1"/>
</dbReference>
<feature type="domain" description="AAA+ ATPase" evidence="6">
    <location>
        <begin position="578"/>
        <end position="747"/>
    </location>
</feature>
<feature type="domain" description="AAA+ ATPase" evidence="6">
    <location>
        <begin position="308"/>
        <end position="572"/>
    </location>
</feature>
<dbReference type="GO" id="GO:0016887">
    <property type="term" value="F:ATP hydrolysis activity"/>
    <property type="evidence" value="ECO:0007669"/>
    <property type="project" value="InterPro"/>
</dbReference>
<dbReference type="InterPro" id="IPR050130">
    <property type="entry name" value="ClpA_ClpB"/>
</dbReference>
<evidence type="ECO:0008006" key="10">
    <source>
        <dbReference type="Google" id="ProtNLM"/>
    </source>
</evidence>
<comment type="caution">
    <text evidence="8">The sequence shown here is derived from an EMBL/GenBank/DDBJ whole genome shotgun (WGS) entry which is preliminary data.</text>
</comment>
<dbReference type="Pfam" id="PF07724">
    <property type="entry name" value="AAA_2"/>
    <property type="match status" value="1"/>
</dbReference>
<evidence type="ECO:0000256" key="5">
    <source>
        <dbReference type="SAM" id="MobiDB-lite"/>
    </source>
</evidence>
<evidence type="ECO:0000259" key="6">
    <source>
        <dbReference type="SMART" id="SM00382"/>
    </source>
</evidence>
<evidence type="ECO:0000256" key="1">
    <source>
        <dbReference type="ARBA" id="ARBA00022741"/>
    </source>
</evidence>
<dbReference type="GO" id="GO:0005737">
    <property type="term" value="C:cytoplasm"/>
    <property type="evidence" value="ECO:0007669"/>
    <property type="project" value="TreeGrafter"/>
</dbReference>
<dbReference type="SMART" id="SM00382">
    <property type="entry name" value="AAA"/>
    <property type="match status" value="2"/>
</dbReference>
<keyword evidence="4" id="KW-0175">Coiled coil</keyword>
<dbReference type="InterPro" id="IPR019489">
    <property type="entry name" value="Clp_ATPase_C"/>
</dbReference>
<protein>
    <recommendedName>
        <fullName evidence="10">AAA family ATPase</fullName>
    </recommendedName>
</protein>
<dbReference type="Proteomes" id="UP000237682">
    <property type="component" value="Unassembled WGS sequence"/>
</dbReference>
<dbReference type="PANTHER" id="PTHR11638:SF175">
    <property type="entry name" value="ATP-DEPENDENT CLP PROTEASE, ATP-BINDING SUBUNIT CLPC"/>
    <property type="match status" value="1"/>
</dbReference>
<keyword evidence="3" id="KW-0143">Chaperone</keyword>
<dbReference type="CDD" id="cd19499">
    <property type="entry name" value="RecA-like_ClpB_Hsp104-like"/>
    <property type="match status" value="1"/>
</dbReference>
<dbReference type="OrthoDB" id="8476756at2"/>
<dbReference type="Gene3D" id="1.10.8.60">
    <property type="match status" value="1"/>
</dbReference>
<dbReference type="PRINTS" id="PR00300">
    <property type="entry name" value="CLPPROTEASEA"/>
</dbReference>
<evidence type="ECO:0000259" key="7">
    <source>
        <dbReference type="SMART" id="SM01086"/>
    </source>
</evidence>
<dbReference type="Pfam" id="PF10431">
    <property type="entry name" value="ClpB_D2-small"/>
    <property type="match status" value="1"/>
</dbReference>
<dbReference type="Gene3D" id="3.40.50.300">
    <property type="entry name" value="P-loop containing nucleotide triphosphate hydrolases"/>
    <property type="match status" value="2"/>
</dbReference>
<feature type="coiled-coil region" evidence="4">
    <location>
        <begin position="924"/>
        <end position="951"/>
    </location>
</feature>
<keyword evidence="9" id="KW-1185">Reference proteome</keyword>
<proteinExistence type="predicted"/>
<dbReference type="InterPro" id="IPR003593">
    <property type="entry name" value="AAA+_ATPase"/>
</dbReference>
<keyword evidence="1" id="KW-0547">Nucleotide-binding</keyword>
<dbReference type="InterPro" id="IPR045853">
    <property type="entry name" value="Pep_chain_release_fac_I_sf"/>
</dbReference>
<feature type="compositionally biased region" description="Low complexity" evidence="5">
    <location>
        <begin position="65"/>
        <end position="78"/>
    </location>
</feature>
<dbReference type="Gene3D" id="3.30.70.1660">
    <property type="match status" value="1"/>
</dbReference>
<dbReference type="InterPro" id="IPR003959">
    <property type="entry name" value="ATPase_AAA_core"/>
</dbReference>
<dbReference type="SUPFAM" id="SSF52540">
    <property type="entry name" value="P-loop containing nucleoside triphosphate hydrolases"/>
    <property type="match status" value="2"/>
</dbReference>
<feature type="region of interest" description="Disordered" evidence="5">
    <location>
        <begin position="52"/>
        <end position="78"/>
    </location>
</feature>
<reference evidence="8 9" key="1">
    <citation type="submission" date="2018-02" db="EMBL/GenBank/DDBJ databases">
        <title>Whole genome sequencing of endophytic bacterium.</title>
        <authorList>
            <person name="Eedara R."/>
            <person name="Podile A.R."/>
        </authorList>
    </citation>
    <scope>NUCLEOTIDE SEQUENCE [LARGE SCALE GENOMIC DNA]</scope>
    <source>
        <strain evidence="8 9">RP1T</strain>
    </source>
</reference>
<sequence length="1151" mass="126302">MRHGAVPLGPDISRSGSFMSDILLNAVAGALAGAATTFAILRLRTKASTDTQQTLAVREAPPPQSQQLPEQEAPASSESIPAAMARINQSLGPLAEEVSHPRELVDLPSFQDALAQLQRPDATLESVQNYALGENWPFACAAFLALCERPDRHVLSEAVLRHLPHTRPYVLPYALRFLTSLEPRPATGLSLLAAPYWWQQNPVLPGFFETYFDRSAELGDTPSFGAGLSLDAEIDAAPIEAFLEKVHHPFAAQLLAALKNWQATRIDRKFLKSVGTLWDDEEEDSLLVSPAAWRNSLSAAEAAVRSAKPRSVLVSGKPRIGKSSFLRLLGIRLRGEGWTVFAATGNELMADQMYIGQLEGRVRLLVNALHSRRKIIWFAGDLWQLAGSGIHQGQTASILDQIMPAVVSGDLILMGECSQAAATRLFQSRPSLRSVIEAVPLDAMNENETRELAVEFGHRITAATDIAVAPLAVSAAMELAQHYLGSGQLPGAVLELIKRATVHRQHAGEPEVTAQSVVTTLSQISGLPQVILDTTQKVDLADVTRFFAGRVIGQDEAVKAVIDRIAMLKAGLTDPGRPIGVFLFAGPTGTGKTELAKTLASYLFGSPDRMTRLDMSEFQTAESTSKILGQRGETGSDALIDRVRKQPFSVILLDEFEKAHPNCWDLFLQIFDDGRLSDADGREADFRHCFIILTSNLGATAHRGSGIGFRAQSGVYGEDQVLTTVGQTFRPEFVNRLDKIIVFRPLSRDLMRSILHKELALVQERRGLKERNWAVEWEASAIEFLLDHGFTPTMGARPLKRAIDQHLLAPLAATLVEHRFPEGDQFLFVRSSGTAIEVEFVDPDADPAQAGVPEAPASAALSLPAILLYPSGSPAESGYLDAAWQQIQGTLRDSAWTMLEEELRAVMADPQIWSRADRFEIFTRLELMDRVKEAARTAERLSQRFKAVANRTSRSSRELASRLALQLHNLREGIEDVSARSPVDVLLRAVPTLDNDANNPHAEAWRTRLWAMYRNWADKRRMQWREFPSPDGKRLPILHVTGFGAFRTLLQENGLHVLEDTGKEGTVRSVVRISIVPGPTSELPSGKEYGTAAALLDANAGEPVIVRRYRDGPAPLVRDVRGWRSGRLDKVLGGDFDLLGASAPAERQDRA</sequence>
<dbReference type="GO" id="GO:0034605">
    <property type="term" value="P:cellular response to heat"/>
    <property type="evidence" value="ECO:0007669"/>
    <property type="project" value="TreeGrafter"/>
</dbReference>
<keyword evidence="2" id="KW-0067">ATP-binding</keyword>
<dbReference type="GO" id="GO:0005524">
    <property type="term" value="F:ATP binding"/>
    <property type="evidence" value="ECO:0007669"/>
    <property type="project" value="UniProtKB-KW"/>
</dbReference>
<dbReference type="SMART" id="SM01086">
    <property type="entry name" value="ClpB_D2-small"/>
    <property type="match status" value="1"/>
</dbReference>